<dbReference type="SUPFAM" id="SSF88659">
    <property type="entry name" value="Sigma3 and sigma4 domains of RNA polymerase sigma factors"/>
    <property type="match status" value="1"/>
</dbReference>
<feature type="domain" description="RNA polymerase sigma-70 region 2" evidence="5">
    <location>
        <begin position="52"/>
        <end position="117"/>
    </location>
</feature>
<dbReference type="InterPro" id="IPR014284">
    <property type="entry name" value="RNA_pol_sigma-70_dom"/>
</dbReference>
<dbReference type="PANTHER" id="PTHR43133:SF46">
    <property type="entry name" value="RNA POLYMERASE SIGMA-70 FACTOR ECF SUBFAMILY"/>
    <property type="match status" value="1"/>
</dbReference>
<dbReference type="Pfam" id="PF04542">
    <property type="entry name" value="Sigma70_r2"/>
    <property type="match status" value="1"/>
</dbReference>
<dbReference type="GO" id="GO:0006352">
    <property type="term" value="P:DNA-templated transcription initiation"/>
    <property type="evidence" value="ECO:0007669"/>
    <property type="project" value="InterPro"/>
</dbReference>
<dbReference type="NCBIfam" id="TIGR02985">
    <property type="entry name" value="Sig70_bacteroi1"/>
    <property type="match status" value="1"/>
</dbReference>
<keyword evidence="4" id="KW-0804">Transcription</keyword>
<dbReference type="Gene3D" id="1.10.1740.10">
    <property type="match status" value="1"/>
</dbReference>
<dbReference type="EMBL" id="SMFL01000015">
    <property type="protein sequence ID" value="TDE10504.1"/>
    <property type="molecule type" value="Genomic_DNA"/>
</dbReference>
<dbReference type="Pfam" id="PF08281">
    <property type="entry name" value="Sigma70_r4_2"/>
    <property type="match status" value="1"/>
</dbReference>
<sequence length="218" mass="25700">MKKYYNILNYPTVTFDYNAVWLCMGYNLEKADDRWLWELIKQQSDQAAFAELHRRFSQQLYTLASRKTGDQQVAQDLVQDLFIALWDNRFHITIEKAVNLYLFSAIKNRIISHLRKQMIRKAIPLDELDAETLLKQSSNFVDDWVSLKELEEQYAYELSNLPEKSREVFALSRSGLSNKEIARMQGVTQKTIEFHISKCLRILREKIGYLSMVMILCS</sequence>
<dbReference type="NCBIfam" id="TIGR02937">
    <property type="entry name" value="sigma70-ECF"/>
    <property type="match status" value="1"/>
</dbReference>
<dbReference type="InterPro" id="IPR013249">
    <property type="entry name" value="RNA_pol_sigma70_r4_t2"/>
</dbReference>
<dbReference type="InterPro" id="IPR013324">
    <property type="entry name" value="RNA_pol_sigma_r3/r4-like"/>
</dbReference>
<evidence type="ECO:0000313" key="8">
    <source>
        <dbReference type="Proteomes" id="UP000294850"/>
    </source>
</evidence>
<dbReference type="OrthoDB" id="679904at2"/>
<dbReference type="InterPro" id="IPR007627">
    <property type="entry name" value="RNA_pol_sigma70_r2"/>
</dbReference>
<keyword evidence="3" id="KW-0731">Sigma factor</keyword>
<gene>
    <name evidence="7" type="ORF">E0F88_27875</name>
</gene>
<dbReference type="PRINTS" id="PR00038">
    <property type="entry name" value="HTHLUXR"/>
</dbReference>
<evidence type="ECO:0000256" key="4">
    <source>
        <dbReference type="ARBA" id="ARBA00023163"/>
    </source>
</evidence>
<dbReference type="Proteomes" id="UP000294850">
    <property type="component" value="Unassembled WGS sequence"/>
</dbReference>
<evidence type="ECO:0000313" key="7">
    <source>
        <dbReference type="EMBL" id="TDE10504.1"/>
    </source>
</evidence>
<dbReference type="GO" id="GO:0003677">
    <property type="term" value="F:DNA binding"/>
    <property type="evidence" value="ECO:0007669"/>
    <property type="project" value="InterPro"/>
</dbReference>
<evidence type="ECO:0000256" key="1">
    <source>
        <dbReference type="ARBA" id="ARBA00010641"/>
    </source>
</evidence>
<comment type="similarity">
    <text evidence="1">Belongs to the sigma-70 factor family. ECF subfamily.</text>
</comment>
<organism evidence="7 8">
    <name type="scientific">Dyadobacter psychrotolerans</name>
    <dbReference type="NCBI Taxonomy" id="2541721"/>
    <lineage>
        <taxon>Bacteria</taxon>
        <taxon>Pseudomonadati</taxon>
        <taxon>Bacteroidota</taxon>
        <taxon>Cytophagia</taxon>
        <taxon>Cytophagales</taxon>
        <taxon>Spirosomataceae</taxon>
        <taxon>Dyadobacter</taxon>
    </lineage>
</organism>
<dbReference type="PANTHER" id="PTHR43133">
    <property type="entry name" value="RNA POLYMERASE ECF-TYPE SIGMA FACTO"/>
    <property type="match status" value="1"/>
</dbReference>
<name>A0A4R5DFG7_9BACT</name>
<dbReference type="InterPro" id="IPR013325">
    <property type="entry name" value="RNA_pol_sigma_r2"/>
</dbReference>
<reference evidence="7 8" key="1">
    <citation type="submission" date="2019-03" db="EMBL/GenBank/DDBJ databases">
        <title>Dyadobacter AR-3-6 sp. nov., isolated from arctic soil.</title>
        <authorList>
            <person name="Chaudhary D.K."/>
        </authorList>
    </citation>
    <scope>NUCLEOTIDE SEQUENCE [LARGE SCALE GENOMIC DNA]</scope>
    <source>
        <strain evidence="7 8">AR-3-6</strain>
    </source>
</reference>
<dbReference type="GO" id="GO:0016987">
    <property type="term" value="F:sigma factor activity"/>
    <property type="evidence" value="ECO:0007669"/>
    <property type="project" value="UniProtKB-KW"/>
</dbReference>
<proteinExistence type="inferred from homology"/>
<dbReference type="SUPFAM" id="SSF88946">
    <property type="entry name" value="Sigma2 domain of RNA polymerase sigma factors"/>
    <property type="match status" value="1"/>
</dbReference>
<keyword evidence="2" id="KW-0805">Transcription regulation</keyword>
<comment type="caution">
    <text evidence="7">The sequence shown here is derived from an EMBL/GenBank/DDBJ whole genome shotgun (WGS) entry which is preliminary data.</text>
</comment>
<dbReference type="InterPro" id="IPR014327">
    <property type="entry name" value="RNA_pol_sigma70_bacteroid"/>
</dbReference>
<dbReference type="InterPro" id="IPR039425">
    <property type="entry name" value="RNA_pol_sigma-70-like"/>
</dbReference>
<keyword evidence="8" id="KW-1185">Reference proteome</keyword>
<evidence type="ECO:0000259" key="5">
    <source>
        <dbReference type="Pfam" id="PF04542"/>
    </source>
</evidence>
<dbReference type="AlphaFoldDB" id="A0A4R5DFG7"/>
<evidence type="ECO:0000259" key="6">
    <source>
        <dbReference type="Pfam" id="PF08281"/>
    </source>
</evidence>
<protein>
    <submittedName>
        <fullName evidence="7">RNA polymerase sigma-70 factor</fullName>
    </submittedName>
</protein>
<dbReference type="InterPro" id="IPR036388">
    <property type="entry name" value="WH-like_DNA-bd_sf"/>
</dbReference>
<feature type="domain" description="RNA polymerase sigma factor 70 region 4 type 2" evidence="6">
    <location>
        <begin position="158"/>
        <end position="198"/>
    </location>
</feature>
<dbReference type="Gene3D" id="1.10.10.10">
    <property type="entry name" value="Winged helix-like DNA-binding domain superfamily/Winged helix DNA-binding domain"/>
    <property type="match status" value="1"/>
</dbReference>
<evidence type="ECO:0000256" key="2">
    <source>
        <dbReference type="ARBA" id="ARBA00023015"/>
    </source>
</evidence>
<evidence type="ECO:0000256" key="3">
    <source>
        <dbReference type="ARBA" id="ARBA00023082"/>
    </source>
</evidence>
<dbReference type="InterPro" id="IPR000792">
    <property type="entry name" value="Tscrpt_reg_LuxR_C"/>
</dbReference>
<dbReference type="RefSeq" id="WP_131961626.1">
    <property type="nucleotide sequence ID" value="NZ_SMFL01000015.1"/>
</dbReference>
<accession>A0A4R5DFG7</accession>